<feature type="compositionally biased region" description="Acidic residues" evidence="1">
    <location>
        <begin position="156"/>
        <end position="166"/>
    </location>
</feature>
<feature type="region of interest" description="Disordered" evidence="1">
    <location>
        <begin position="138"/>
        <end position="167"/>
    </location>
</feature>
<protein>
    <submittedName>
        <fullName evidence="2">Uncharacterized protein</fullName>
    </submittedName>
</protein>
<evidence type="ECO:0000256" key="1">
    <source>
        <dbReference type="SAM" id="MobiDB-lite"/>
    </source>
</evidence>
<reference evidence="2 3" key="1">
    <citation type="submission" date="2022-06" db="EMBL/GenBank/DDBJ databases">
        <title>Halogeometricum sp. a new haloarchaeum isolate from saline soil.</title>
        <authorList>
            <person name="Strakova D."/>
            <person name="Galisteo C."/>
            <person name="Sanchez-Porro C."/>
            <person name="Ventosa A."/>
        </authorList>
    </citation>
    <scope>NUCLEOTIDE SEQUENCE [LARGE SCALE GENOMIC DNA]</scope>
    <source>
        <strain evidence="3">S3BR25-2</strain>
    </source>
</reference>
<evidence type="ECO:0000313" key="2">
    <source>
        <dbReference type="EMBL" id="MDS0296513.1"/>
    </source>
</evidence>
<gene>
    <name evidence="2" type="ORF">NDI79_20275</name>
</gene>
<name>A0ABU2G8R6_9EURY</name>
<comment type="caution">
    <text evidence="2">The sequence shown here is derived from an EMBL/GenBank/DDBJ whole genome shotgun (WGS) entry which is preliminary data.</text>
</comment>
<feature type="compositionally biased region" description="Polar residues" evidence="1">
    <location>
        <begin position="145"/>
        <end position="155"/>
    </location>
</feature>
<dbReference type="InterPro" id="IPR036388">
    <property type="entry name" value="WH-like_DNA-bd_sf"/>
</dbReference>
<dbReference type="EMBL" id="JAMQOQ010000006">
    <property type="protein sequence ID" value="MDS0296513.1"/>
    <property type="molecule type" value="Genomic_DNA"/>
</dbReference>
<sequence>MTDLDHDEDALRNYLRESVPHSIVQMVLGHPKHLATVEEINHFVTDTSQDHVEDELQTLIKKNILAVYSFDDEVPVGPSEFYGFTPLGIRFLGENNYLKGYPLVQAIYQKMEKPAKVLGFEAAPRPELPAEVKRALRLDEGDPSDSVNENAQQTVLEDDETGDEDNDRLSFDEATERLQSDPDDEELAEAYQKNADHAKQTNKEWTIPDTVQWTDADWDELNDDGFELGPLTCDVCGAVHRTYGTAIVASYKRTDRTDKKSDQSFGQVVYCGDCAPEEMLSDS</sequence>
<proteinExistence type="predicted"/>
<organism evidence="2 3">
    <name type="scientific">Halogeometricum luteum</name>
    <dbReference type="NCBI Taxonomy" id="2950537"/>
    <lineage>
        <taxon>Archaea</taxon>
        <taxon>Methanobacteriati</taxon>
        <taxon>Methanobacteriota</taxon>
        <taxon>Stenosarchaea group</taxon>
        <taxon>Halobacteria</taxon>
        <taxon>Halobacteriales</taxon>
        <taxon>Haloferacaceae</taxon>
        <taxon>Halogeometricum</taxon>
    </lineage>
</organism>
<dbReference type="RefSeq" id="WP_310930521.1">
    <property type="nucleotide sequence ID" value="NZ_JAMQOQ010000006.1"/>
</dbReference>
<accession>A0ABU2G8R6</accession>
<dbReference type="Proteomes" id="UP001254813">
    <property type="component" value="Unassembled WGS sequence"/>
</dbReference>
<evidence type="ECO:0000313" key="3">
    <source>
        <dbReference type="Proteomes" id="UP001254813"/>
    </source>
</evidence>
<keyword evidence="3" id="KW-1185">Reference proteome</keyword>
<dbReference type="Gene3D" id="1.10.10.10">
    <property type="entry name" value="Winged helix-like DNA-binding domain superfamily/Winged helix DNA-binding domain"/>
    <property type="match status" value="1"/>
</dbReference>